<dbReference type="AlphaFoldDB" id="A0A918H0Z5"/>
<feature type="compositionally biased region" description="Basic and acidic residues" evidence="1">
    <location>
        <begin position="90"/>
        <end position="104"/>
    </location>
</feature>
<reference evidence="2" key="1">
    <citation type="journal article" date="2014" name="Int. J. Syst. Evol. Microbiol.">
        <title>Complete genome sequence of Corynebacterium casei LMG S-19264T (=DSM 44701T), isolated from a smear-ripened cheese.</title>
        <authorList>
            <consortium name="US DOE Joint Genome Institute (JGI-PGF)"/>
            <person name="Walter F."/>
            <person name="Albersmeier A."/>
            <person name="Kalinowski J."/>
            <person name="Ruckert C."/>
        </authorList>
    </citation>
    <scope>NUCLEOTIDE SEQUENCE</scope>
    <source>
        <strain evidence="2">JCM 4125</strain>
    </source>
</reference>
<accession>A0A918H0Z5</accession>
<sequence length="104" mass="11141">MQVPRILASVTTPHNGARTRGSGPAVSARSRPARPLRSDPAATERNHFGTVARSGPCASALRTARIPLSPGPSRPSPARTGRFMPGAEWRFPEAGRDTSSHYRK</sequence>
<keyword evidence="3" id="KW-1185">Reference proteome</keyword>
<comment type="caution">
    <text evidence="2">The sequence shown here is derived from an EMBL/GenBank/DDBJ whole genome shotgun (WGS) entry which is preliminary data.</text>
</comment>
<feature type="region of interest" description="Disordered" evidence="1">
    <location>
        <begin position="1"/>
        <end position="46"/>
    </location>
</feature>
<dbReference type="EMBL" id="BMSA01000001">
    <property type="protein sequence ID" value="GGT31258.1"/>
    <property type="molecule type" value="Genomic_DNA"/>
</dbReference>
<name>A0A918H0Z5_9ACTN</name>
<proteinExistence type="predicted"/>
<protein>
    <submittedName>
        <fullName evidence="2">Uncharacterized protein</fullName>
    </submittedName>
</protein>
<reference evidence="2" key="2">
    <citation type="submission" date="2020-09" db="EMBL/GenBank/DDBJ databases">
        <authorList>
            <person name="Sun Q."/>
            <person name="Ohkuma M."/>
        </authorList>
    </citation>
    <scope>NUCLEOTIDE SEQUENCE</scope>
    <source>
        <strain evidence="2">JCM 4125</strain>
    </source>
</reference>
<evidence type="ECO:0000313" key="3">
    <source>
        <dbReference type="Proteomes" id="UP000646776"/>
    </source>
</evidence>
<evidence type="ECO:0000313" key="2">
    <source>
        <dbReference type="EMBL" id="GGT31258.1"/>
    </source>
</evidence>
<gene>
    <name evidence="2" type="ORF">GCM10010226_04110</name>
</gene>
<organism evidence="2 3">
    <name type="scientific">Streptomyces phaeofaciens</name>
    <dbReference type="NCBI Taxonomy" id="68254"/>
    <lineage>
        <taxon>Bacteria</taxon>
        <taxon>Bacillati</taxon>
        <taxon>Actinomycetota</taxon>
        <taxon>Actinomycetes</taxon>
        <taxon>Kitasatosporales</taxon>
        <taxon>Streptomycetaceae</taxon>
        <taxon>Streptomyces</taxon>
    </lineage>
</organism>
<dbReference type="Proteomes" id="UP000646776">
    <property type="component" value="Unassembled WGS sequence"/>
</dbReference>
<feature type="compositionally biased region" description="Low complexity" evidence="1">
    <location>
        <begin position="22"/>
        <end position="41"/>
    </location>
</feature>
<evidence type="ECO:0000256" key="1">
    <source>
        <dbReference type="SAM" id="MobiDB-lite"/>
    </source>
</evidence>
<feature type="region of interest" description="Disordered" evidence="1">
    <location>
        <begin position="65"/>
        <end position="104"/>
    </location>
</feature>